<dbReference type="AlphaFoldDB" id="A0AAE1JVU8"/>
<protein>
    <submittedName>
        <fullName evidence="3">Uncharacterized protein</fullName>
    </submittedName>
</protein>
<feature type="signal peptide" evidence="2">
    <location>
        <begin position="1"/>
        <end position="25"/>
    </location>
</feature>
<proteinExistence type="predicted"/>
<evidence type="ECO:0000313" key="3">
    <source>
        <dbReference type="EMBL" id="KAK4276573.1"/>
    </source>
</evidence>
<comment type="caution">
    <text evidence="3">The sequence shown here is derived from an EMBL/GenBank/DDBJ whole genome shotgun (WGS) entry which is preliminary data.</text>
</comment>
<feature type="compositionally biased region" description="Low complexity" evidence="1">
    <location>
        <begin position="116"/>
        <end position="159"/>
    </location>
</feature>
<dbReference type="EMBL" id="JAWXYG010000003">
    <property type="protein sequence ID" value="KAK4276573.1"/>
    <property type="molecule type" value="Genomic_DNA"/>
</dbReference>
<evidence type="ECO:0000256" key="1">
    <source>
        <dbReference type="SAM" id="MobiDB-lite"/>
    </source>
</evidence>
<keyword evidence="2" id="KW-0732">Signal</keyword>
<feature type="region of interest" description="Disordered" evidence="1">
    <location>
        <begin position="73"/>
        <end position="224"/>
    </location>
</feature>
<gene>
    <name evidence="3" type="ORF">QN277_014705</name>
</gene>
<evidence type="ECO:0000256" key="2">
    <source>
        <dbReference type="SAM" id="SignalP"/>
    </source>
</evidence>
<dbReference type="Proteomes" id="UP001293593">
    <property type="component" value="Unassembled WGS sequence"/>
</dbReference>
<organism evidence="3 4">
    <name type="scientific">Acacia crassicarpa</name>
    <name type="common">northern wattle</name>
    <dbReference type="NCBI Taxonomy" id="499986"/>
    <lineage>
        <taxon>Eukaryota</taxon>
        <taxon>Viridiplantae</taxon>
        <taxon>Streptophyta</taxon>
        <taxon>Embryophyta</taxon>
        <taxon>Tracheophyta</taxon>
        <taxon>Spermatophyta</taxon>
        <taxon>Magnoliopsida</taxon>
        <taxon>eudicotyledons</taxon>
        <taxon>Gunneridae</taxon>
        <taxon>Pentapetalae</taxon>
        <taxon>rosids</taxon>
        <taxon>fabids</taxon>
        <taxon>Fabales</taxon>
        <taxon>Fabaceae</taxon>
        <taxon>Caesalpinioideae</taxon>
        <taxon>mimosoid clade</taxon>
        <taxon>Acacieae</taxon>
        <taxon>Acacia</taxon>
    </lineage>
</organism>
<sequence>MAKISSLVLVISLIVVALPWPWAAGQEDPWKGLADQAASQGISQQSIDDAQAALHGAGAGSDSSVWTDWIKGNADNMGYTDEKAPTASEDGGSASDEPETEDFADIGVDASSTADAESPAGESPSYSPSYAPAAETPEAYAPAADAPEAQAPDADTPEAYSPGAPAYAPEAQTPSATTPEAYAPGATAPMMEAEAPEAVTPTAEAPDADTSPAEAPGALSPEEA</sequence>
<feature type="compositionally biased region" description="Low complexity" evidence="1">
    <location>
        <begin position="183"/>
        <end position="216"/>
    </location>
</feature>
<evidence type="ECO:0000313" key="4">
    <source>
        <dbReference type="Proteomes" id="UP001293593"/>
    </source>
</evidence>
<reference evidence="3" key="1">
    <citation type="submission" date="2023-10" db="EMBL/GenBank/DDBJ databases">
        <title>Chromosome-level genome of the transformable northern wattle, Acacia crassicarpa.</title>
        <authorList>
            <person name="Massaro I."/>
            <person name="Sinha N.R."/>
            <person name="Poethig S."/>
            <person name="Leichty A.R."/>
        </authorList>
    </citation>
    <scope>NUCLEOTIDE SEQUENCE</scope>
    <source>
        <strain evidence="3">Acra3RX</strain>
        <tissue evidence="3">Leaf</tissue>
    </source>
</reference>
<keyword evidence="4" id="KW-1185">Reference proteome</keyword>
<feature type="chain" id="PRO_5042001369" evidence="2">
    <location>
        <begin position="26"/>
        <end position="224"/>
    </location>
</feature>
<accession>A0AAE1JVU8</accession>
<name>A0AAE1JVU8_9FABA</name>